<dbReference type="Proteomes" id="UP000189580">
    <property type="component" value="Chromosome b"/>
</dbReference>
<evidence type="ECO:0000259" key="5">
    <source>
        <dbReference type="PROSITE" id="PS50011"/>
    </source>
</evidence>
<dbReference type="GO" id="GO:0035556">
    <property type="term" value="P:intracellular signal transduction"/>
    <property type="evidence" value="ECO:0007669"/>
    <property type="project" value="TreeGrafter"/>
</dbReference>
<evidence type="ECO:0000256" key="2">
    <source>
        <dbReference type="ARBA" id="ARBA00022840"/>
    </source>
</evidence>
<dbReference type="PANTHER" id="PTHR24346">
    <property type="entry name" value="MAP/MICROTUBULE AFFINITY-REGULATING KINASE"/>
    <property type="match status" value="1"/>
</dbReference>
<feature type="binding site" evidence="3">
    <location>
        <position position="571"/>
    </location>
    <ligand>
        <name>ATP</name>
        <dbReference type="ChEBI" id="CHEBI:30616"/>
    </ligand>
</feature>
<evidence type="ECO:0000256" key="4">
    <source>
        <dbReference type="SAM" id="MobiDB-lite"/>
    </source>
</evidence>
<gene>
    <name evidence="6" type="primary">NNK1</name>
    <name evidence="6" type="ORF">AWJ20_3477</name>
</gene>
<evidence type="ECO:0000313" key="7">
    <source>
        <dbReference type="Proteomes" id="UP000189580"/>
    </source>
</evidence>
<evidence type="ECO:0000313" key="6">
    <source>
        <dbReference type="EMBL" id="ANB15833.1"/>
    </source>
</evidence>
<dbReference type="GO" id="GO:0005737">
    <property type="term" value="C:cytoplasm"/>
    <property type="evidence" value="ECO:0007669"/>
    <property type="project" value="TreeGrafter"/>
</dbReference>
<dbReference type="GO" id="GO:0005524">
    <property type="term" value="F:ATP binding"/>
    <property type="evidence" value="ECO:0007669"/>
    <property type="project" value="UniProtKB-UniRule"/>
</dbReference>
<dbReference type="SUPFAM" id="SSF56112">
    <property type="entry name" value="Protein kinase-like (PK-like)"/>
    <property type="match status" value="1"/>
</dbReference>
<dbReference type="AlphaFoldDB" id="A0A167FXK9"/>
<feature type="compositionally biased region" description="Polar residues" evidence="4">
    <location>
        <begin position="286"/>
        <end position="319"/>
    </location>
</feature>
<dbReference type="InterPro" id="IPR008271">
    <property type="entry name" value="Ser/Thr_kinase_AS"/>
</dbReference>
<accession>A0A167FXK9</accession>
<protein>
    <submittedName>
        <fullName evidence="6">Protein kinase NNK1</fullName>
    </submittedName>
</protein>
<dbReference type="OrthoDB" id="4062651at2759"/>
<feature type="compositionally biased region" description="Low complexity" evidence="4">
    <location>
        <begin position="466"/>
        <end position="477"/>
    </location>
</feature>
<dbReference type="Gene3D" id="1.10.510.10">
    <property type="entry name" value="Transferase(Phosphotransferase) domain 1"/>
    <property type="match status" value="2"/>
</dbReference>
<feature type="region of interest" description="Disordered" evidence="4">
    <location>
        <begin position="455"/>
        <end position="477"/>
    </location>
</feature>
<evidence type="ECO:0000256" key="3">
    <source>
        <dbReference type="PROSITE-ProRule" id="PRU10141"/>
    </source>
</evidence>
<keyword evidence="1 3" id="KW-0547">Nucleotide-binding</keyword>
<organism evidence="6 7">
    <name type="scientific">Sugiyamaella lignohabitans</name>
    <dbReference type="NCBI Taxonomy" id="796027"/>
    <lineage>
        <taxon>Eukaryota</taxon>
        <taxon>Fungi</taxon>
        <taxon>Dikarya</taxon>
        <taxon>Ascomycota</taxon>
        <taxon>Saccharomycotina</taxon>
        <taxon>Dipodascomycetes</taxon>
        <taxon>Dipodascales</taxon>
        <taxon>Trichomonascaceae</taxon>
        <taxon>Sugiyamaella</taxon>
    </lineage>
</organism>
<keyword evidence="7" id="KW-1185">Reference proteome</keyword>
<dbReference type="PROSITE" id="PS50011">
    <property type="entry name" value="PROTEIN_KINASE_DOM"/>
    <property type="match status" value="1"/>
</dbReference>
<dbReference type="PROSITE" id="PS00107">
    <property type="entry name" value="PROTEIN_KINASE_ATP"/>
    <property type="match status" value="1"/>
</dbReference>
<dbReference type="PANTHER" id="PTHR24346:SF76">
    <property type="entry name" value="NON-SPECIFIC SERINE_THREONINE PROTEIN KINASE"/>
    <property type="match status" value="1"/>
</dbReference>
<feature type="region of interest" description="Disordered" evidence="4">
    <location>
        <begin position="721"/>
        <end position="809"/>
    </location>
</feature>
<feature type="domain" description="Protein kinase" evidence="5">
    <location>
        <begin position="534"/>
        <end position="912"/>
    </location>
</feature>
<dbReference type="InterPro" id="IPR000719">
    <property type="entry name" value="Prot_kinase_dom"/>
</dbReference>
<dbReference type="GO" id="GO:0000226">
    <property type="term" value="P:microtubule cytoskeleton organization"/>
    <property type="evidence" value="ECO:0007669"/>
    <property type="project" value="TreeGrafter"/>
</dbReference>
<keyword evidence="6" id="KW-0808">Transferase</keyword>
<dbReference type="RefSeq" id="XP_018738310.1">
    <property type="nucleotide sequence ID" value="XM_018880496.1"/>
</dbReference>
<feature type="compositionally biased region" description="Low complexity" evidence="4">
    <location>
        <begin position="13"/>
        <end position="22"/>
    </location>
</feature>
<dbReference type="GeneID" id="30035503"/>
<proteinExistence type="predicted"/>
<feature type="region of interest" description="Disordered" evidence="4">
    <location>
        <begin position="278"/>
        <end position="319"/>
    </location>
</feature>
<dbReference type="InterPro" id="IPR017441">
    <property type="entry name" value="Protein_kinase_ATP_BS"/>
</dbReference>
<name>A0A167FXK9_9ASCO</name>
<dbReference type="PROSITE" id="PS00108">
    <property type="entry name" value="PROTEIN_KINASE_ST"/>
    <property type="match status" value="1"/>
</dbReference>
<feature type="compositionally biased region" description="Polar residues" evidence="4">
    <location>
        <begin position="40"/>
        <end position="66"/>
    </location>
</feature>
<dbReference type="InterPro" id="IPR011009">
    <property type="entry name" value="Kinase-like_dom_sf"/>
</dbReference>
<dbReference type="EMBL" id="CP014503">
    <property type="protein sequence ID" value="ANB15833.1"/>
    <property type="molecule type" value="Genomic_DNA"/>
</dbReference>
<feature type="compositionally biased region" description="Low complexity" evidence="4">
    <location>
        <begin position="729"/>
        <end position="747"/>
    </location>
</feature>
<reference evidence="6 7" key="1">
    <citation type="submission" date="2016-02" db="EMBL/GenBank/DDBJ databases">
        <title>Complete genome sequence and transcriptome regulation of the pentose utilising yeast Sugiyamaella lignohabitans.</title>
        <authorList>
            <person name="Bellasio M."/>
            <person name="Peymann A."/>
            <person name="Valli M."/>
            <person name="Sipitzky M."/>
            <person name="Graf A."/>
            <person name="Sauer M."/>
            <person name="Marx H."/>
            <person name="Mattanovich D."/>
        </authorList>
    </citation>
    <scope>NUCLEOTIDE SEQUENCE [LARGE SCALE GENOMIC DNA]</scope>
    <source>
        <strain evidence="6 7">CBS 10342</strain>
    </source>
</reference>
<feature type="compositionally biased region" description="Low complexity" evidence="4">
    <location>
        <begin position="417"/>
        <end position="426"/>
    </location>
</feature>
<feature type="compositionally biased region" description="Polar residues" evidence="4">
    <location>
        <begin position="755"/>
        <end position="783"/>
    </location>
</feature>
<dbReference type="Pfam" id="PF00069">
    <property type="entry name" value="Pkinase"/>
    <property type="match status" value="2"/>
</dbReference>
<feature type="compositionally biased region" description="Polar residues" evidence="4">
    <location>
        <begin position="79"/>
        <end position="97"/>
    </location>
</feature>
<dbReference type="GO" id="GO:0004674">
    <property type="term" value="F:protein serine/threonine kinase activity"/>
    <property type="evidence" value="ECO:0007669"/>
    <property type="project" value="TreeGrafter"/>
</dbReference>
<keyword evidence="2 3" id="KW-0067">ATP-binding</keyword>
<feature type="compositionally biased region" description="Polar residues" evidence="4">
    <location>
        <begin position="118"/>
        <end position="139"/>
    </location>
</feature>
<feature type="compositionally biased region" description="Polar residues" evidence="4">
    <location>
        <begin position="800"/>
        <end position="809"/>
    </location>
</feature>
<evidence type="ECO:0000256" key="1">
    <source>
        <dbReference type="ARBA" id="ARBA00022741"/>
    </source>
</evidence>
<sequence>MLIQGKTAGVGNSSSSSSASSSPPNHNVIHNIPAPRTHVTARSMSNPTMPVSIPSGSNKPTATIGSRAQLGSPPVLFTTGGTTSTSPNRSRLYQQLTPLVVPRVRGPDSSGSSASNSLEGQGTKNAQNNLGPSLGSISADSGVDGPVNATQEISRDNKHFQESHSQFALGPSSSSYVAAAAMYDPSTEGIGAEYIPGSVTSTFEPGTQTDDYMKMDVDQAVDMDRGIEGLGEGVGMGQGTVGTSGTGFHGISGPAIHASGLSRGLANERNSELTLGIVDKPRHPSQPVSNLTTTDPQSYSHNTSASTHNISIAQPPTQSSMISPEYLPGEIEFSPTIASAYMLSSPTLGLSEADWKKIPFSTRKKLKNALETSSPLTISSKDLPPQLTGALKSAPISRVGSMNNNSSFTGFGNSSVPTVASASSSPRQPFSRRMKERSATMYPALGNIEEGMKRAFASSPRNPHLSRSTSLSNNSSYSDSPAYQYLSKFGSLTSDSTTSGGAGSITSRNASFVGGASNYPLYGDPEMGEQIGSFFLGKMIGYGGFSQVREAHTIDEETGSKLVRAVKIVKKFNPSTTAEDMERVQNEFDHEVSLWKTLDHPHILKLMSVEANEKATYCFTERITGGTLFDLVKSTRGKNLDYNALASYVFQLGSALLYLHESKFIVHRDVKLENCLLEDIGNGQHKVVLCDFGLSDYYGKSNINSRTISSINIAASNSMNSQFESKNNSPDSSRSILTSTSSGSERSMNLIIGPSETSSILSHHQNPNSTISRSSLKTPSAGGNQELKRRSTSPARLFTSEKSNGPTSAMTANCGSMPYASPELLLSEVPILDPAIDIWAYGVVIHGLYMGQLPWNHSIPPILRSMILNNPWDEESMSKKVGPEITNLVTGCLNKDMNKRSTIRDIIYKPMFSKLRQEHSEVLS</sequence>
<dbReference type="KEGG" id="slb:AWJ20_3477"/>
<keyword evidence="6" id="KW-0418">Kinase</keyword>
<dbReference type="SMART" id="SM00220">
    <property type="entry name" value="S_TKc"/>
    <property type="match status" value="1"/>
</dbReference>
<feature type="region of interest" description="Disordered" evidence="4">
    <location>
        <begin position="1"/>
        <end position="142"/>
    </location>
</feature>
<feature type="region of interest" description="Disordered" evidence="4">
    <location>
        <begin position="417"/>
        <end position="436"/>
    </location>
</feature>